<evidence type="ECO:0000256" key="1">
    <source>
        <dbReference type="SAM" id="MobiDB-lite"/>
    </source>
</evidence>
<name>M2NQC5_BAUPA</name>
<dbReference type="HOGENOM" id="CLU_1740155_0_0_1"/>
<feature type="region of interest" description="Disordered" evidence="1">
    <location>
        <begin position="30"/>
        <end position="74"/>
    </location>
</feature>
<feature type="compositionally biased region" description="Polar residues" evidence="1">
    <location>
        <begin position="55"/>
        <end position="65"/>
    </location>
</feature>
<dbReference type="Proteomes" id="UP000011761">
    <property type="component" value="Unassembled WGS sequence"/>
</dbReference>
<dbReference type="KEGG" id="bcom:BAUCODRAFT_203906"/>
<proteinExistence type="predicted"/>
<feature type="compositionally biased region" description="Basic and acidic residues" evidence="1">
    <location>
        <begin position="42"/>
        <end position="54"/>
    </location>
</feature>
<dbReference type="AlphaFoldDB" id="M2NQC5"/>
<organism evidence="2 3">
    <name type="scientific">Baudoinia panamericana (strain UAMH 10762)</name>
    <name type="common">Angels' share fungus</name>
    <name type="synonym">Baudoinia compniacensis (strain UAMH 10762)</name>
    <dbReference type="NCBI Taxonomy" id="717646"/>
    <lineage>
        <taxon>Eukaryota</taxon>
        <taxon>Fungi</taxon>
        <taxon>Dikarya</taxon>
        <taxon>Ascomycota</taxon>
        <taxon>Pezizomycotina</taxon>
        <taxon>Dothideomycetes</taxon>
        <taxon>Dothideomycetidae</taxon>
        <taxon>Mycosphaerellales</taxon>
        <taxon>Teratosphaeriaceae</taxon>
        <taxon>Baudoinia</taxon>
    </lineage>
</organism>
<evidence type="ECO:0000313" key="3">
    <source>
        <dbReference type="Proteomes" id="UP000011761"/>
    </source>
</evidence>
<dbReference type="EMBL" id="KB445550">
    <property type="protein sequence ID" value="EMD01246.1"/>
    <property type="molecule type" value="Genomic_DNA"/>
</dbReference>
<gene>
    <name evidence="2" type="ORF">BAUCODRAFT_203906</name>
</gene>
<protein>
    <submittedName>
        <fullName evidence="2">Uncharacterized protein</fullName>
    </submittedName>
</protein>
<keyword evidence="3" id="KW-1185">Reference proteome</keyword>
<evidence type="ECO:0000313" key="2">
    <source>
        <dbReference type="EMBL" id="EMD01246.1"/>
    </source>
</evidence>
<dbReference type="GeneID" id="19109651"/>
<sequence length="150" mass="16482">MLYRRQWLPLRELKTILSVTNTEQCGISSAISTTSSQSDAGSHADVERAQDATPEHTTVADTSTDPPAVTPPRTIRATEETVDLLSVCSQSMVASTHQATSDDLLTREKATMTMLEAVERGMLRRLKWGYQLLADVGEGSEMAERQVDNE</sequence>
<reference evidence="2 3" key="1">
    <citation type="journal article" date="2012" name="PLoS Pathog.">
        <title>Diverse lifestyles and strategies of plant pathogenesis encoded in the genomes of eighteen Dothideomycetes fungi.</title>
        <authorList>
            <person name="Ohm R.A."/>
            <person name="Feau N."/>
            <person name="Henrissat B."/>
            <person name="Schoch C.L."/>
            <person name="Horwitz B.A."/>
            <person name="Barry K.W."/>
            <person name="Condon B.J."/>
            <person name="Copeland A.C."/>
            <person name="Dhillon B."/>
            <person name="Glaser F."/>
            <person name="Hesse C.N."/>
            <person name="Kosti I."/>
            <person name="LaButti K."/>
            <person name="Lindquist E.A."/>
            <person name="Lucas S."/>
            <person name="Salamov A.A."/>
            <person name="Bradshaw R.E."/>
            <person name="Ciuffetti L."/>
            <person name="Hamelin R.C."/>
            <person name="Kema G.H.J."/>
            <person name="Lawrence C."/>
            <person name="Scott J.A."/>
            <person name="Spatafora J.W."/>
            <person name="Turgeon B.G."/>
            <person name="de Wit P.J.G.M."/>
            <person name="Zhong S."/>
            <person name="Goodwin S.B."/>
            <person name="Grigoriev I.V."/>
        </authorList>
    </citation>
    <scope>NUCLEOTIDE SEQUENCE [LARGE SCALE GENOMIC DNA]</scope>
    <source>
        <strain evidence="2 3">UAMH 10762</strain>
    </source>
</reference>
<accession>M2NQC5</accession>
<dbReference type="RefSeq" id="XP_007672430.1">
    <property type="nucleotide sequence ID" value="XM_007674240.1"/>
</dbReference>